<feature type="chain" id="PRO_5012688884" description="Secreted protein" evidence="2">
    <location>
        <begin position="28"/>
        <end position="153"/>
    </location>
</feature>
<protein>
    <recommendedName>
        <fullName evidence="5">Secreted protein</fullName>
    </recommendedName>
</protein>
<reference evidence="3 4" key="1">
    <citation type="submission" date="2016-07" db="EMBL/GenBank/DDBJ databases">
        <title>Pervasive Adenine N6-methylation of Active Genes in Fungi.</title>
        <authorList>
            <consortium name="DOE Joint Genome Institute"/>
            <person name="Mondo S.J."/>
            <person name="Dannebaum R.O."/>
            <person name="Kuo R.C."/>
            <person name="Labutti K."/>
            <person name="Haridas S."/>
            <person name="Kuo A."/>
            <person name="Salamov A."/>
            <person name="Ahrendt S.R."/>
            <person name="Lipzen A."/>
            <person name="Sullivan W."/>
            <person name="Andreopoulos W.B."/>
            <person name="Clum A."/>
            <person name="Lindquist E."/>
            <person name="Daum C."/>
            <person name="Ramamoorthy G.K."/>
            <person name="Gryganskyi A."/>
            <person name="Culley D."/>
            <person name="Magnuson J.K."/>
            <person name="James T.Y."/>
            <person name="O'Malley M.A."/>
            <person name="Stajich J.E."/>
            <person name="Spatafora J.W."/>
            <person name="Visel A."/>
            <person name="Grigoriev I.V."/>
        </authorList>
    </citation>
    <scope>NUCLEOTIDE SEQUENCE [LARGE SCALE GENOMIC DNA]</scope>
    <source>
        <strain evidence="3 4">PL171</strain>
    </source>
</reference>
<evidence type="ECO:0000313" key="3">
    <source>
        <dbReference type="EMBL" id="ORZ37104.1"/>
    </source>
</evidence>
<dbReference type="AlphaFoldDB" id="A0A1Y2HT39"/>
<proteinExistence type="predicted"/>
<feature type="signal peptide" evidence="2">
    <location>
        <begin position="1"/>
        <end position="27"/>
    </location>
</feature>
<organism evidence="3 4">
    <name type="scientific">Catenaria anguillulae PL171</name>
    <dbReference type="NCBI Taxonomy" id="765915"/>
    <lineage>
        <taxon>Eukaryota</taxon>
        <taxon>Fungi</taxon>
        <taxon>Fungi incertae sedis</taxon>
        <taxon>Blastocladiomycota</taxon>
        <taxon>Blastocladiomycetes</taxon>
        <taxon>Blastocladiales</taxon>
        <taxon>Catenariaceae</taxon>
        <taxon>Catenaria</taxon>
    </lineage>
</organism>
<feature type="region of interest" description="Disordered" evidence="1">
    <location>
        <begin position="130"/>
        <end position="153"/>
    </location>
</feature>
<keyword evidence="2" id="KW-0732">Signal</keyword>
<dbReference type="EMBL" id="MCFL01000014">
    <property type="protein sequence ID" value="ORZ37104.1"/>
    <property type="molecule type" value="Genomic_DNA"/>
</dbReference>
<name>A0A1Y2HT39_9FUNG</name>
<keyword evidence="4" id="KW-1185">Reference proteome</keyword>
<dbReference type="Proteomes" id="UP000193411">
    <property type="component" value="Unassembled WGS sequence"/>
</dbReference>
<evidence type="ECO:0000313" key="4">
    <source>
        <dbReference type="Proteomes" id="UP000193411"/>
    </source>
</evidence>
<accession>A0A1Y2HT39</accession>
<evidence type="ECO:0008006" key="5">
    <source>
        <dbReference type="Google" id="ProtNLM"/>
    </source>
</evidence>
<sequence>MPSMAPGLNFRLAGICWVTCPAIYASAVQISAAGWSQSFRRAEPRVRRLLVGFQTSRETPWAATRRPSTDSRWLVPRSQRWSASGALPSVLIVTVGKIRNNTGPPPATTSRFTVAMTSIRCWRPLSPAQPRLVSHNYGPTRDASDQAHGADTP</sequence>
<evidence type="ECO:0000256" key="2">
    <source>
        <dbReference type="SAM" id="SignalP"/>
    </source>
</evidence>
<evidence type="ECO:0000256" key="1">
    <source>
        <dbReference type="SAM" id="MobiDB-lite"/>
    </source>
</evidence>
<comment type="caution">
    <text evidence="3">The sequence shown here is derived from an EMBL/GenBank/DDBJ whole genome shotgun (WGS) entry which is preliminary data.</text>
</comment>
<gene>
    <name evidence="3" type="ORF">BCR44DRAFT_303009</name>
</gene>